<dbReference type="Proteomes" id="UP001215280">
    <property type="component" value="Unassembled WGS sequence"/>
</dbReference>
<dbReference type="InterPro" id="IPR052980">
    <property type="entry name" value="Crinkler_effector"/>
</dbReference>
<dbReference type="AlphaFoldDB" id="A0AAD7IDZ9"/>
<gene>
    <name evidence="1" type="ORF">DFH07DRAFT_965184</name>
</gene>
<evidence type="ECO:0000313" key="1">
    <source>
        <dbReference type="EMBL" id="KAJ7740948.1"/>
    </source>
</evidence>
<dbReference type="PANTHER" id="PTHR33129:SF1">
    <property type="entry name" value="ATP-BINDING PROTEIN"/>
    <property type="match status" value="1"/>
</dbReference>
<proteinExistence type="predicted"/>
<dbReference type="PANTHER" id="PTHR33129">
    <property type="entry name" value="PROTEIN KINASE DOMAIN-CONTAINING PROTEIN-RELATED"/>
    <property type="match status" value="1"/>
</dbReference>
<protein>
    <submittedName>
        <fullName evidence="1">Uncharacterized protein</fullName>
    </submittedName>
</protein>
<comment type="caution">
    <text evidence="1">The sequence shown here is derived from an EMBL/GenBank/DDBJ whole genome shotgun (WGS) entry which is preliminary data.</text>
</comment>
<name>A0AAD7IDZ9_9AGAR</name>
<accession>A0AAD7IDZ9</accession>
<keyword evidence="2" id="KW-1185">Reference proteome</keyword>
<sequence length="197" mass="22136">MVWTGFAGLRIIHENRGLYNLCGAMIITGLPGIGKTCFLDVLFHLRVAAGLPTLYMDNPKSVMLYDNGQFGDIEYPTKKKLRMNLLEDVWCLIDSNKSFDTVPPEVLSSALFVVQASSPRFCLMALWTLSELMAGFSLTGTAESYQEIKTFYERFGGSARHVFGKFSNLNDFERKIDLAANNLSAKVIEKILQSRHH</sequence>
<reference evidence="1" key="1">
    <citation type="submission" date="2023-03" db="EMBL/GenBank/DDBJ databases">
        <title>Massive genome expansion in bonnet fungi (Mycena s.s.) driven by repeated elements and novel gene families across ecological guilds.</title>
        <authorList>
            <consortium name="Lawrence Berkeley National Laboratory"/>
            <person name="Harder C.B."/>
            <person name="Miyauchi S."/>
            <person name="Viragh M."/>
            <person name="Kuo A."/>
            <person name="Thoen E."/>
            <person name="Andreopoulos B."/>
            <person name="Lu D."/>
            <person name="Skrede I."/>
            <person name="Drula E."/>
            <person name="Henrissat B."/>
            <person name="Morin E."/>
            <person name="Kohler A."/>
            <person name="Barry K."/>
            <person name="LaButti K."/>
            <person name="Morin E."/>
            <person name="Salamov A."/>
            <person name="Lipzen A."/>
            <person name="Mereny Z."/>
            <person name="Hegedus B."/>
            <person name="Baldrian P."/>
            <person name="Stursova M."/>
            <person name="Weitz H."/>
            <person name="Taylor A."/>
            <person name="Grigoriev I.V."/>
            <person name="Nagy L.G."/>
            <person name="Martin F."/>
            <person name="Kauserud H."/>
        </authorList>
    </citation>
    <scope>NUCLEOTIDE SEQUENCE</scope>
    <source>
        <strain evidence="1">CBHHK188m</strain>
    </source>
</reference>
<organism evidence="1 2">
    <name type="scientific">Mycena maculata</name>
    <dbReference type="NCBI Taxonomy" id="230809"/>
    <lineage>
        <taxon>Eukaryota</taxon>
        <taxon>Fungi</taxon>
        <taxon>Dikarya</taxon>
        <taxon>Basidiomycota</taxon>
        <taxon>Agaricomycotina</taxon>
        <taxon>Agaricomycetes</taxon>
        <taxon>Agaricomycetidae</taxon>
        <taxon>Agaricales</taxon>
        <taxon>Marasmiineae</taxon>
        <taxon>Mycenaceae</taxon>
        <taxon>Mycena</taxon>
    </lineage>
</organism>
<evidence type="ECO:0000313" key="2">
    <source>
        <dbReference type="Proteomes" id="UP001215280"/>
    </source>
</evidence>
<dbReference type="EMBL" id="JARJLG010000125">
    <property type="protein sequence ID" value="KAJ7740948.1"/>
    <property type="molecule type" value="Genomic_DNA"/>
</dbReference>